<dbReference type="EMBL" id="LAZR01014565">
    <property type="protein sequence ID" value="KKM16929.1"/>
    <property type="molecule type" value="Genomic_DNA"/>
</dbReference>
<protein>
    <submittedName>
        <fullName evidence="1">Uncharacterized protein</fullName>
    </submittedName>
</protein>
<reference evidence="1" key="1">
    <citation type="journal article" date="2015" name="Nature">
        <title>Complex archaea that bridge the gap between prokaryotes and eukaryotes.</title>
        <authorList>
            <person name="Spang A."/>
            <person name="Saw J.H."/>
            <person name="Jorgensen S.L."/>
            <person name="Zaremba-Niedzwiedzka K."/>
            <person name="Martijn J."/>
            <person name="Lind A.E."/>
            <person name="van Eijk R."/>
            <person name="Schleper C."/>
            <person name="Guy L."/>
            <person name="Ettema T.J."/>
        </authorList>
    </citation>
    <scope>NUCLEOTIDE SEQUENCE</scope>
</reference>
<accession>A0A0F9IB18</accession>
<evidence type="ECO:0000313" key="1">
    <source>
        <dbReference type="EMBL" id="KKM16929.1"/>
    </source>
</evidence>
<dbReference type="AlphaFoldDB" id="A0A0F9IB18"/>
<name>A0A0F9IB18_9ZZZZ</name>
<comment type="caution">
    <text evidence="1">The sequence shown here is derived from an EMBL/GenBank/DDBJ whole genome shotgun (WGS) entry which is preliminary data.</text>
</comment>
<gene>
    <name evidence="1" type="ORF">LCGC14_1680930</name>
</gene>
<sequence length="108" mass="12311">MDDEEQRLREIQTRLDGVKDRAIKKLTTGELASVKRLAALPKNISYRWLSSMVNEIRLWRSAGNALVGLVDTVENRCMAADGPVTPTLREMTEDEFCTIYQKITKVLK</sequence>
<proteinExistence type="predicted"/>
<organism evidence="1">
    <name type="scientific">marine sediment metagenome</name>
    <dbReference type="NCBI Taxonomy" id="412755"/>
    <lineage>
        <taxon>unclassified sequences</taxon>
        <taxon>metagenomes</taxon>
        <taxon>ecological metagenomes</taxon>
    </lineage>
</organism>